<proteinExistence type="predicted"/>
<keyword evidence="2" id="KW-1185">Reference proteome</keyword>
<dbReference type="RefSeq" id="WP_220207215.1">
    <property type="nucleotide sequence ID" value="NZ_BNJK01000001.1"/>
</dbReference>
<evidence type="ECO:0000313" key="2">
    <source>
        <dbReference type="Proteomes" id="UP000597444"/>
    </source>
</evidence>
<name>A0A8J3IQE8_9CHLR</name>
<sequence length="534" mass="61951">MQHQDSHIFLAEPAPIPELNDWITAYQNSQQRFTFTEADVLQTYWEQGEDMLLREDNRFKEAALLDVSFPGQWLLSIHTMANQRIYDSLLHDEWDGEDLLRYLQQLDQKSAKEIFHVFCRADKRLSLSQNKEGCYCISLSQQIAKVRLGVEQKQALESLADQLLAAFPRERRSPWTIFQFLEQIEHLTSDFSSLKALLPAELTQWLSQRDEWVKVGRDLWFPKQLLPLPIQNRRYAVLSVNGRKSAQVSPFLVPIEANELSASETIHQEIFDEKLSLLSQQIPKRNRWKVILLTVHLNEGYIPVPPQMRAFYPHEQKSDNIAMFPSIWFADASEMTIWLDMTHHRIYGPDITDQLAFLEAGTILEIYWSNAGFTFSLAGQNAEIFEEEARLVDLTALAQVRSTLLESYRSSLRFLLASALQGKAFLELYRELCQRQQHQPNRSTIRTILSSSPEFLFDKAENKWKLLSNVSEETGASALRKIVAAAQQVGGRDNEHSLDTFSLTSMIARNHQQLVDLRRFYKRKDYNNDKRALE</sequence>
<dbReference type="Proteomes" id="UP000597444">
    <property type="component" value="Unassembled WGS sequence"/>
</dbReference>
<organism evidence="1 2">
    <name type="scientific">Reticulibacter mediterranei</name>
    <dbReference type="NCBI Taxonomy" id="2778369"/>
    <lineage>
        <taxon>Bacteria</taxon>
        <taxon>Bacillati</taxon>
        <taxon>Chloroflexota</taxon>
        <taxon>Ktedonobacteria</taxon>
        <taxon>Ktedonobacterales</taxon>
        <taxon>Reticulibacteraceae</taxon>
        <taxon>Reticulibacter</taxon>
    </lineage>
</organism>
<reference evidence="1" key="1">
    <citation type="submission" date="2020-10" db="EMBL/GenBank/DDBJ databases">
        <title>Taxonomic study of unclassified bacteria belonging to the class Ktedonobacteria.</title>
        <authorList>
            <person name="Yabe S."/>
            <person name="Wang C.M."/>
            <person name="Zheng Y."/>
            <person name="Sakai Y."/>
            <person name="Cavaletti L."/>
            <person name="Monciardini P."/>
            <person name="Donadio S."/>
        </authorList>
    </citation>
    <scope>NUCLEOTIDE SEQUENCE</scope>
    <source>
        <strain evidence="1">ID150040</strain>
    </source>
</reference>
<evidence type="ECO:0000313" key="1">
    <source>
        <dbReference type="EMBL" id="GHO96605.1"/>
    </source>
</evidence>
<dbReference type="EMBL" id="BNJK01000001">
    <property type="protein sequence ID" value="GHO96605.1"/>
    <property type="molecule type" value="Genomic_DNA"/>
</dbReference>
<dbReference type="AlphaFoldDB" id="A0A8J3IQE8"/>
<gene>
    <name evidence="1" type="ORF">KSF_066530</name>
</gene>
<accession>A0A8J3IQE8</accession>
<protein>
    <submittedName>
        <fullName evidence="1">Uncharacterized protein</fullName>
    </submittedName>
</protein>
<comment type="caution">
    <text evidence="1">The sequence shown here is derived from an EMBL/GenBank/DDBJ whole genome shotgun (WGS) entry which is preliminary data.</text>
</comment>